<protein>
    <submittedName>
        <fullName evidence="1">Uncharacterized protein</fullName>
    </submittedName>
</protein>
<gene>
    <name evidence="1" type="ORF">QC762_0115810</name>
</gene>
<sequence>MLQSGKAHHKTFISMHQSDPCLHTCTDSCLLNIELCLTPYHRLDSTGFPARVVFVKQKICQDNIGRRLTPPTCTAFCTLPTAKAVVDR</sequence>
<reference evidence="1 2" key="1">
    <citation type="journal article" date="2023" name="bioRxiv">
        <title>High-quality genome assemblies of four members of thePodospora anserinaspecies complex.</title>
        <authorList>
            <person name="Ament-Velasquez S.L."/>
            <person name="Vogan A.A."/>
            <person name="Wallerman O."/>
            <person name="Hartmann F."/>
            <person name="Gautier V."/>
            <person name="Silar P."/>
            <person name="Giraud T."/>
            <person name="Johannesson H."/>
        </authorList>
    </citation>
    <scope>NUCLEOTIDE SEQUENCE [LARGE SCALE GENOMIC DNA]</scope>
    <source>
        <strain evidence="1 2">CBS 415.72m</strain>
    </source>
</reference>
<dbReference type="Proteomes" id="UP001323405">
    <property type="component" value="Unassembled WGS sequence"/>
</dbReference>
<dbReference type="EMBL" id="JAFFHA010000009">
    <property type="protein sequence ID" value="KAK4650996.1"/>
    <property type="molecule type" value="Genomic_DNA"/>
</dbReference>
<dbReference type="GeneID" id="87904202"/>
<evidence type="ECO:0000313" key="1">
    <source>
        <dbReference type="EMBL" id="KAK4650996.1"/>
    </source>
</evidence>
<name>A0ABR0G5P9_9PEZI</name>
<proteinExistence type="predicted"/>
<comment type="caution">
    <text evidence="1">The sequence shown here is derived from an EMBL/GenBank/DDBJ whole genome shotgun (WGS) entry which is preliminary data.</text>
</comment>
<evidence type="ECO:0000313" key="2">
    <source>
        <dbReference type="Proteomes" id="UP001323405"/>
    </source>
</evidence>
<keyword evidence="2" id="KW-1185">Reference proteome</keyword>
<dbReference type="RefSeq" id="XP_062739971.1">
    <property type="nucleotide sequence ID" value="XM_062884353.1"/>
</dbReference>
<organism evidence="1 2">
    <name type="scientific">Podospora pseudocomata</name>
    <dbReference type="NCBI Taxonomy" id="2093779"/>
    <lineage>
        <taxon>Eukaryota</taxon>
        <taxon>Fungi</taxon>
        <taxon>Dikarya</taxon>
        <taxon>Ascomycota</taxon>
        <taxon>Pezizomycotina</taxon>
        <taxon>Sordariomycetes</taxon>
        <taxon>Sordariomycetidae</taxon>
        <taxon>Sordariales</taxon>
        <taxon>Podosporaceae</taxon>
        <taxon>Podospora</taxon>
    </lineage>
</organism>
<accession>A0ABR0G5P9</accession>